<reference evidence="2" key="2">
    <citation type="submission" date="2020-11" db="EMBL/GenBank/DDBJ databases">
        <authorList>
            <person name="McCartney M.A."/>
            <person name="Auch B."/>
            <person name="Kono T."/>
            <person name="Mallez S."/>
            <person name="Becker A."/>
            <person name="Gohl D.M."/>
            <person name="Silverstein K.A.T."/>
            <person name="Koren S."/>
            <person name="Bechman K.B."/>
            <person name="Herman A."/>
            <person name="Abrahante J.E."/>
            <person name="Garbe J."/>
        </authorList>
    </citation>
    <scope>NUCLEOTIDE SEQUENCE</scope>
    <source>
        <strain evidence="2">Duluth1</strain>
        <tissue evidence="2">Whole animal</tissue>
    </source>
</reference>
<keyword evidence="3" id="KW-1185">Reference proteome</keyword>
<evidence type="ECO:0008006" key="4">
    <source>
        <dbReference type="Google" id="ProtNLM"/>
    </source>
</evidence>
<reference evidence="2" key="1">
    <citation type="journal article" date="2019" name="bioRxiv">
        <title>The Genome of the Zebra Mussel, Dreissena polymorpha: A Resource for Invasive Species Research.</title>
        <authorList>
            <person name="McCartney M.A."/>
            <person name="Auch B."/>
            <person name="Kono T."/>
            <person name="Mallez S."/>
            <person name="Zhang Y."/>
            <person name="Obille A."/>
            <person name="Becker A."/>
            <person name="Abrahante J.E."/>
            <person name="Garbe J."/>
            <person name="Badalamenti J.P."/>
            <person name="Herman A."/>
            <person name="Mangelson H."/>
            <person name="Liachko I."/>
            <person name="Sullivan S."/>
            <person name="Sone E.D."/>
            <person name="Koren S."/>
            <person name="Silverstein K.A.T."/>
            <person name="Beckman K.B."/>
            <person name="Gohl D.M."/>
        </authorList>
    </citation>
    <scope>NUCLEOTIDE SEQUENCE</scope>
    <source>
        <strain evidence="2">Duluth1</strain>
        <tissue evidence="2">Whole animal</tissue>
    </source>
</reference>
<dbReference type="InterPro" id="IPR052774">
    <property type="entry name" value="Celegans_DevNeuronal_Protein"/>
</dbReference>
<protein>
    <recommendedName>
        <fullName evidence="4">ZP domain-containing protein</fullName>
    </recommendedName>
</protein>
<proteinExistence type="predicted"/>
<evidence type="ECO:0000313" key="2">
    <source>
        <dbReference type="EMBL" id="KAH3805826.1"/>
    </source>
</evidence>
<dbReference type="AlphaFoldDB" id="A0A9D4FZ78"/>
<dbReference type="PANTHER" id="PTHR47327:SF1">
    <property type="entry name" value="RE15579P"/>
    <property type="match status" value="1"/>
</dbReference>
<evidence type="ECO:0000313" key="3">
    <source>
        <dbReference type="Proteomes" id="UP000828390"/>
    </source>
</evidence>
<evidence type="ECO:0000256" key="1">
    <source>
        <dbReference type="SAM" id="Phobius"/>
    </source>
</evidence>
<accession>A0A9D4FZ78</accession>
<feature type="transmembrane region" description="Helical" evidence="1">
    <location>
        <begin position="325"/>
        <end position="348"/>
    </location>
</feature>
<keyword evidence="1" id="KW-1133">Transmembrane helix</keyword>
<name>A0A9D4FZ78_DREPO</name>
<comment type="caution">
    <text evidence="2">The sequence shown here is derived from an EMBL/GenBank/DDBJ whole genome shotgun (WGS) entry which is preliminary data.</text>
</comment>
<keyword evidence="1" id="KW-0812">Transmembrane</keyword>
<dbReference type="GO" id="GO:0009653">
    <property type="term" value="P:anatomical structure morphogenesis"/>
    <property type="evidence" value="ECO:0007669"/>
    <property type="project" value="TreeGrafter"/>
</dbReference>
<dbReference type="PANTHER" id="PTHR47327">
    <property type="entry name" value="FI18240P1-RELATED"/>
    <property type="match status" value="1"/>
</dbReference>
<organism evidence="2 3">
    <name type="scientific">Dreissena polymorpha</name>
    <name type="common">Zebra mussel</name>
    <name type="synonym">Mytilus polymorpha</name>
    <dbReference type="NCBI Taxonomy" id="45954"/>
    <lineage>
        <taxon>Eukaryota</taxon>
        <taxon>Metazoa</taxon>
        <taxon>Spiralia</taxon>
        <taxon>Lophotrochozoa</taxon>
        <taxon>Mollusca</taxon>
        <taxon>Bivalvia</taxon>
        <taxon>Autobranchia</taxon>
        <taxon>Heteroconchia</taxon>
        <taxon>Euheterodonta</taxon>
        <taxon>Imparidentia</taxon>
        <taxon>Neoheterodontei</taxon>
        <taxon>Myida</taxon>
        <taxon>Dreissenoidea</taxon>
        <taxon>Dreissenidae</taxon>
        <taxon>Dreissena</taxon>
    </lineage>
</organism>
<keyword evidence="1" id="KW-0472">Membrane</keyword>
<gene>
    <name evidence="2" type="ORF">DPMN_134135</name>
</gene>
<dbReference type="EMBL" id="JAIWYP010000006">
    <property type="protein sequence ID" value="KAH3805826.1"/>
    <property type="molecule type" value="Genomic_DNA"/>
</dbReference>
<sequence>MEYRRETSAHVEYKRYQKLAANMCNMYIILSSVLVAAAVAQTFNPTLTVDSCTNSKLVVTVTDAADNGIIYIQGQDSACRQTTTSGSSQHEILFGSCNLEWEESFKIVIQKKALYQTGDDKQIPVMCLADLTDLTVSNNITALDKDDDAGQNKTVKPSATMTLFSDGVNVGGSSVMLTDTITMFLELDAEFIADFDIKAKGCSADNIEIIAAYCPVDVELFPHMQRVSQGRLSASFGAFRTTSLAGGAVAMPFSCTLQVCLGPCAPTTCEDGQDSYGRKKRQVAPAKPDNAVEDISVGSSIRITTEEVTIETTDENSDLCMNQGVFIALIIIMVAGLVATTVAAVVLFRKLQEKSGILSKLGSGQLSHMPC</sequence>
<feature type="transmembrane region" description="Helical" evidence="1">
    <location>
        <begin position="20"/>
        <end position="43"/>
    </location>
</feature>
<dbReference type="Proteomes" id="UP000828390">
    <property type="component" value="Unassembled WGS sequence"/>
</dbReference>